<evidence type="ECO:0000313" key="2">
    <source>
        <dbReference type="Proteomes" id="UP000238164"/>
    </source>
</evidence>
<name>A0A2N9JDW6_9ACTN</name>
<protein>
    <recommendedName>
        <fullName evidence="3">DUF3145 domain-containing protein</fullName>
    </recommendedName>
</protein>
<dbReference type="KEGG" id="mgg:MPLG2_1296"/>
<dbReference type="OrthoDB" id="3210860at2"/>
<dbReference type="RefSeq" id="WP_105187501.1">
    <property type="nucleotide sequence ID" value="NZ_BAAAGO010000018.1"/>
</dbReference>
<evidence type="ECO:0008006" key="3">
    <source>
        <dbReference type="Google" id="ProtNLM"/>
    </source>
</evidence>
<sequence>MATTHGVVQIHSAPSALCPHIEWAVGGAIGVPIHLTWLSQPAERASYRAEYAWTGPVGTSAKLTSALKGWQRLRFEVTERATPSSEAVRYSYTPALGLFHATVGLHGDVMINEQRLKAAVVREALGGRSLHEAVNDLLGTAWDDELEVFRQAGEGADVRWLHQVV</sequence>
<reference evidence="1 2" key="1">
    <citation type="submission" date="2018-02" db="EMBL/GenBank/DDBJ databases">
        <authorList>
            <person name="Cohen D.B."/>
            <person name="Kent A.D."/>
        </authorList>
    </citation>
    <scope>NUCLEOTIDE SEQUENCE [LARGE SCALE GENOMIC DNA]</scope>
    <source>
        <strain evidence="1">1</strain>
    </source>
</reference>
<gene>
    <name evidence="1" type="ORF">MPLG2_1296</name>
</gene>
<evidence type="ECO:0000313" key="1">
    <source>
        <dbReference type="EMBL" id="SPD86332.1"/>
    </source>
</evidence>
<accession>A0A2N9JDW6</accession>
<organism evidence="1 2">
    <name type="scientific">Micropruina glycogenica</name>
    <dbReference type="NCBI Taxonomy" id="75385"/>
    <lineage>
        <taxon>Bacteria</taxon>
        <taxon>Bacillati</taxon>
        <taxon>Actinomycetota</taxon>
        <taxon>Actinomycetes</taxon>
        <taxon>Propionibacteriales</taxon>
        <taxon>Nocardioidaceae</taxon>
        <taxon>Micropruina</taxon>
    </lineage>
</organism>
<proteinExistence type="predicted"/>
<dbReference type="AlphaFoldDB" id="A0A2N9JDW6"/>
<dbReference type="Proteomes" id="UP000238164">
    <property type="component" value="Chromosome 1"/>
</dbReference>
<dbReference type="InterPro" id="IPR021491">
    <property type="entry name" value="DUF3145"/>
</dbReference>
<dbReference type="EMBL" id="LT985188">
    <property type="protein sequence ID" value="SPD86332.1"/>
    <property type="molecule type" value="Genomic_DNA"/>
</dbReference>
<dbReference type="Pfam" id="PF11343">
    <property type="entry name" value="DUF3145"/>
    <property type="match status" value="1"/>
</dbReference>
<keyword evidence="2" id="KW-1185">Reference proteome</keyword>